<gene>
    <name evidence="1" type="ORF">E7Z74_05610</name>
</gene>
<dbReference type="EMBL" id="SUTF01000006">
    <property type="protein sequence ID" value="MBE6510724.1"/>
    <property type="molecule type" value="Genomic_DNA"/>
</dbReference>
<evidence type="ECO:0000313" key="1">
    <source>
        <dbReference type="EMBL" id="MBE6510724.1"/>
    </source>
</evidence>
<proteinExistence type="predicted"/>
<accession>A0A8T3VGV3</accession>
<reference evidence="1" key="1">
    <citation type="submission" date="2019-04" db="EMBL/GenBank/DDBJ databases">
        <title>Evolution of Biomass-Degrading Anaerobic Consortia Revealed by Metagenomics.</title>
        <authorList>
            <person name="Peng X."/>
        </authorList>
    </citation>
    <scope>NUCLEOTIDE SEQUENCE</scope>
    <source>
        <strain evidence="1">SIG13</strain>
    </source>
</reference>
<evidence type="ECO:0000313" key="2">
    <source>
        <dbReference type="Proteomes" id="UP000713479"/>
    </source>
</evidence>
<dbReference type="Proteomes" id="UP000713479">
    <property type="component" value="Unassembled WGS sequence"/>
</dbReference>
<protein>
    <submittedName>
        <fullName evidence="1">Uncharacterized protein</fullName>
    </submittedName>
</protein>
<sequence>MINKHKENNKMYSYTKFAQQEGINQDKKIGYFLPKPHEIGDVWDAMEYFALNYSNDIEFSIMFKYFDRIMDFYEHYDYVAYVDYNNKNPKKWDILYQKVDSNLLKDLEITETHFDKMLERRERLKYQK</sequence>
<dbReference type="AlphaFoldDB" id="A0A8T3VGV3"/>
<organism evidence="1 2">
    <name type="scientific">Methanobrevibacter millerae</name>
    <dbReference type="NCBI Taxonomy" id="230361"/>
    <lineage>
        <taxon>Archaea</taxon>
        <taxon>Methanobacteriati</taxon>
        <taxon>Methanobacteriota</taxon>
        <taxon>Methanomada group</taxon>
        <taxon>Methanobacteria</taxon>
        <taxon>Methanobacteriales</taxon>
        <taxon>Methanobacteriaceae</taxon>
        <taxon>Methanobrevibacter</taxon>
    </lineage>
</organism>
<comment type="caution">
    <text evidence="1">The sequence shown here is derived from an EMBL/GenBank/DDBJ whole genome shotgun (WGS) entry which is preliminary data.</text>
</comment>
<name>A0A8T3VGV3_9EURY</name>